<accession>A0A2V1D2E0</accession>
<reference evidence="2 3" key="1">
    <citation type="journal article" date="2018" name="Sci. Rep.">
        <title>Comparative genomics provides insights into the lifestyle and reveals functional heterogeneity of dark septate endophytic fungi.</title>
        <authorList>
            <person name="Knapp D.G."/>
            <person name="Nemeth J.B."/>
            <person name="Barry K."/>
            <person name="Hainaut M."/>
            <person name="Henrissat B."/>
            <person name="Johnson J."/>
            <person name="Kuo A."/>
            <person name="Lim J.H.P."/>
            <person name="Lipzen A."/>
            <person name="Nolan M."/>
            <person name="Ohm R.A."/>
            <person name="Tamas L."/>
            <person name="Grigoriev I.V."/>
            <person name="Spatafora J.W."/>
            <person name="Nagy L.G."/>
            <person name="Kovacs G.M."/>
        </authorList>
    </citation>
    <scope>NUCLEOTIDE SEQUENCE [LARGE SCALE GENOMIC DNA]</scope>
    <source>
        <strain evidence="2 3">DSE2036</strain>
    </source>
</reference>
<sequence>MPRGRPRKYQSGEEAAEAARRLRQQRYQRQHQAQAPPEFVAYAPTIPGAPTSTCPNVGLRVSADVPVPRDTLIQPEE</sequence>
<proteinExistence type="predicted"/>
<feature type="region of interest" description="Disordered" evidence="1">
    <location>
        <begin position="1"/>
        <end position="36"/>
    </location>
</feature>
<organism evidence="2 3">
    <name type="scientific">Periconia macrospinosa</name>
    <dbReference type="NCBI Taxonomy" id="97972"/>
    <lineage>
        <taxon>Eukaryota</taxon>
        <taxon>Fungi</taxon>
        <taxon>Dikarya</taxon>
        <taxon>Ascomycota</taxon>
        <taxon>Pezizomycotina</taxon>
        <taxon>Dothideomycetes</taxon>
        <taxon>Pleosporomycetidae</taxon>
        <taxon>Pleosporales</taxon>
        <taxon>Massarineae</taxon>
        <taxon>Periconiaceae</taxon>
        <taxon>Periconia</taxon>
    </lineage>
</organism>
<gene>
    <name evidence="2" type="ORF">DM02DRAFT_480891</name>
</gene>
<name>A0A2V1D2E0_9PLEO</name>
<evidence type="ECO:0000256" key="1">
    <source>
        <dbReference type="SAM" id="MobiDB-lite"/>
    </source>
</evidence>
<evidence type="ECO:0000313" key="3">
    <source>
        <dbReference type="Proteomes" id="UP000244855"/>
    </source>
</evidence>
<feature type="non-terminal residue" evidence="2">
    <location>
        <position position="77"/>
    </location>
</feature>
<evidence type="ECO:0000313" key="2">
    <source>
        <dbReference type="EMBL" id="PVH92171.1"/>
    </source>
</evidence>
<dbReference type="EMBL" id="KZ805712">
    <property type="protein sequence ID" value="PVH92171.1"/>
    <property type="molecule type" value="Genomic_DNA"/>
</dbReference>
<dbReference type="AlphaFoldDB" id="A0A2V1D2E0"/>
<dbReference type="OrthoDB" id="5369347at2759"/>
<protein>
    <submittedName>
        <fullName evidence="2">Uncharacterized protein</fullName>
    </submittedName>
</protein>
<keyword evidence="3" id="KW-1185">Reference proteome</keyword>
<dbReference type="Proteomes" id="UP000244855">
    <property type="component" value="Unassembled WGS sequence"/>
</dbReference>